<organism evidence="2 3">
    <name type="scientific">Amycolatopsis alkalitolerans</name>
    <dbReference type="NCBI Taxonomy" id="2547244"/>
    <lineage>
        <taxon>Bacteria</taxon>
        <taxon>Bacillati</taxon>
        <taxon>Actinomycetota</taxon>
        <taxon>Actinomycetes</taxon>
        <taxon>Pseudonocardiales</taxon>
        <taxon>Pseudonocardiaceae</taxon>
        <taxon>Amycolatopsis</taxon>
    </lineage>
</organism>
<dbReference type="Proteomes" id="UP000305546">
    <property type="component" value="Unassembled WGS sequence"/>
</dbReference>
<sequence>MSAALLVLTAAAGTVVATAGESQAATLCHSRASGAPFKFGPVSDECSYTSPDSANWKGRLTIQWSAQAGTNQSACVEGRMGKARNPDKWQGLGCGASGQGTVSWPRNTASMLEIRVRSNSIHVAIVDYYI</sequence>
<gene>
    <name evidence="2" type="ORF">FG385_00480</name>
</gene>
<dbReference type="AlphaFoldDB" id="A0A5C4MBV7"/>
<protein>
    <submittedName>
        <fullName evidence="2">Uncharacterized protein</fullName>
    </submittedName>
</protein>
<accession>A0A5C4MBV7</accession>
<comment type="caution">
    <text evidence="2">The sequence shown here is derived from an EMBL/GenBank/DDBJ whole genome shotgun (WGS) entry which is preliminary data.</text>
</comment>
<dbReference type="RefSeq" id="WP_139094562.1">
    <property type="nucleotide sequence ID" value="NZ_VDFW01000001.1"/>
</dbReference>
<evidence type="ECO:0000313" key="3">
    <source>
        <dbReference type="Proteomes" id="UP000305546"/>
    </source>
</evidence>
<proteinExistence type="predicted"/>
<feature type="chain" id="PRO_5038962274" evidence="1">
    <location>
        <begin position="20"/>
        <end position="130"/>
    </location>
</feature>
<dbReference type="EMBL" id="VDFW01000001">
    <property type="protein sequence ID" value="TNC29491.1"/>
    <property type="molecule type" value="Genomic_DNA"/>
</dbReference>
<evidence type="ECO:0000313" key="2">
    <source>
        <dbReference type="EMBL" id="TNC29491.1"/>
    </source>
</evidence>
<dbReference type="OrthoDB" id="3627232at2"/>
<reference evidence="2 3" key="1">
    <citation type="submission" date="2019-06" db="EMBL/GenBank/DDBJ databases">
        <title>Amycolatopsis alkalitolerans sp. nov., isolated from Gastrodia elata Blume.</title>
        <authorList>
            <person name="Narsing Rao M.P."/>
            <person name="Li W.J."/>
        </authorList>
    </citation>
    <scope>NUCLEOTIDE SEQUENCE [LARGE SCALE GENOMIC DNA]</scope>
    <source>
        <strain evidence="2 3">SYSUP0005</strain>
    </source>
</reference>
<feature type="signal peptide" evidence="1">
    <location>
        <begin position="1"/>
        <end position="19"/>
    </location>
</feature>
<keyword evidence="3" id="KW-1185">Reference proteome</keyword>
<evidence type="ECO:0000256" key="1">
    <source>
        <dbReference type="SAM" id="SignalP"/>
    </source>
</evidence>
<keyword evidence="1" id="KW-0732">Signal</keyword>
<name>A0A5C4MBV7_9PSEU</name>